<keyword evidence="4" id="KW-1185">Reference proteome</keyword>
<dbReference type="Pfam" id="PF13519">
    <property type="entry name" value="VWA_2"/>
    <property type="match status" value="1"/>
</dbReference>
<feature type="compositionally biased region" description="Polar residues" evidence="1">
    <location>
        <begin position="314"/>
        <end position="330"/>
    </location>
</feature>
<sequence length="575" mass="62977">MERDVGVSGEGRVCALPHGAAHGAGVSIEALAWYARGFGLGIINVDTFAEDDKGTHGPVRAALTRTSIILPPSTLDSDARGLANATLAHAFGHLRYSASDRPVEKRKPLLVAMLSLIEDARVERLMMRDYPGLRALWGGFHRASAVRYAEGLSFAALAARLGWALHEPAYIDPHHWVNKGRELFYAACRDLHEVVHFEEAAAILANDLGQMRVRLDASSYQVEPPYRDDNSFLWRFDETEPVNVARTESGELSGGAELDTSGEADSRNSGATAQQEVVTRLYPEWNYRTETLREDWVTVVEGAAPLESPACAGQQHTLRPSSGPSQRLQPRWRQTFSARRLKRQIDGDDFDLDALIEHMSARRGKREPDGRVYTRAGREPRPASVLLLLDLSMSTGRQVDASASSLLDREKIAAERIASAFDGARHRIALHGFASNGRSAVRYVKLKEFGTPYAAPQRQRLHALRPAWSTRIGAALRHAGHCLARETNASKSILLVTDGEPSDIDVFDPRYLLEDARHAVQMLAAQGIRTHCISLDDEAHAAVASIFGHGNCATLPHGSGLSAALERVLAKVAGR</sequence>
<evidence type="ECO:0000259" key="2">
    <source>
        <dbReference type="PROSITE" id="PS50234"/>
    </source>
</evidence>
<dbReference type="InterPro" id="IPR051928">
    <property type="entry name" value="NorD/CobT"/>
</dbReference>
<dbReference type="PANTHER" id="PTHR41248:SF1">
    <property type="entry name" value="NORD PROTEIN"/>
    <property type="match status" value="1"/>
</dbReference>
<accession>A0ABW8ZW77</accession>
<dbReference type="PANTHER" id="PTHR41248">
    <property type="entry name" value="NORD PROTEIN"/>
    <property type="match status" value="1"/>
</dbReference>
<evidence type="ECO:0000256" key="1">
    <source>
        <dbReference type="SAM" id="MobiDB-lite"/>
    </source>
</evidence>
<feature type="domain" description="VWFA" evidence="2">
    <location>
        <begin position="384"/>
        <end position="572"/>
    </location>
</feature>
<protein>
    <submittedName>
        <fullName evidence="3">VWA domain-containing protein</fullName>
    </submittedName>
</protein>
<dbReference type="PROSITE" id="PS50234">
    <property type="entry name" value="VWFA"/>
    <property type="match status" value="1"/>
</dbReference>
<reference evidence="3 4" key="1">
    <citation type="journal article" date="2024" name="Chem. Sci.">
        <title>Discovery of megapolipeptins by genome mining of a Burkholderiales bacteria collection.</title>
        <authorList>
            <person name="Paulo B.S."/>
            <person name="Recchia M.J.J."/>
            <person name="Lee S."/>
            <person name="Fergusson C.H."/>
            <person name="Romanowski S.B."/>
            <person name="Hernandez A."/>
            <person name="Krull N."/>
            <person name="Liu D.Y."/>
            <person name="Cavanagh H."/>
            <person name="Bos A."/>
            <person name="Gray C.A."/>
            <person name="Murphy B.T."/>
            <person name="Linington R.G."/>
            <person name="Eustaquio A.S."/>
        </authorList>
    </citation>
    <scope>NUCLEOTIDE SEQUENCE [LARGE SCALE GENOMIC DNA]</scope>
    <source>
        <strain evidence="3 4">RL16-012-BIC-B</strain>
    </source>
</reference>
<proteinExistence type="predicted"/>
<dbReference type="Gene3D" id="3.40.50.410">
    <property type="entry name" value="von Willebrand factor, type A domain"/>
    <property type="match status" value="1"/>
</dbReference>
<dbReference type="SUPFAM" id="SSF53300">
    <property type="entry name" value="vWA-like"/>
    <property type="match status" value="1"/>
</dbReference>
<dbReference type="SMART" id="SM00327">
    <property type="entry name" value="VWA"/>
    <property type="match status" value="1"/>
</dbReference>
<dbReference type="Proteomes" id="UP001629249">
    <property type="component" value="Unassembled WGS sequence"/>
</dbReference>
<name>A0ABW8ZW77_9BURK</name>
<comment type="caution">
    <text evidence="3">The sequence shown here is derived from an EMBL/GenBank/DDBJ whole genome shotgun (WGS) entry which is preliminary data.</text>
</comment>
<dbReference type="InterPro" id="IPR036465">
    <property type="entry name" value="vWFA_dom_sf"/>
</dbReference>
<feature type="region of interest" description="Disordered" evidence="1">
    <location>
        <begin position="245"/>
        <end position="275"/>
    </location>
</feature>
<dbReference type="EMBL" id="JAQQFN010000021">
    <property type="protein sequence ID" value="MFL9886456.1"/>
    <property type="molecule type" value="Genomic_DNA"/>
</dbReference>
<dbReference type="RefSeq" id="WP_408331190.1">
    <property type="nucleotide sequence ID" value="NZ_JAQQFH010000019.1"/>
</dbReference>
<dbReference type="InterPro" id="IPR002035">
    <property type="entry name" value="VWF_A"/>
</dbReference>
<organism evidence="3 4">
    <name type="scientific">Paraburkholderia agricolaris</name>
    <dbReference type="NCBI Taxonomy" id="2152888"/>
    <lineage>
        <taxon>Bacteria</taxon>
        <taxon>Pseudomonadati</taxon>
        <taxon>Pseudomonadota</taxon>
        <taxon>Betaproteobacteria</taxon>
        <taxon>Burkholderiales</taxon>
        <taxon>Burkholderiaceae</taxon>
        <taxon>Paraburkholderia</taxon>
    </lineage>
</organism>
<evidence type="ECO:0000313" key="4">
    <source>
        <dbReference type="Proteomes" id="UP001629249"/>
    </source>
</evidence>
<feature type="region of interest" description="Disordered" evidence="1">
    <location>
        <begin position="308"/>
        <end position="330"/>
    </location>
</feature>
<gene>
    <name evidence="3" type="ORF">PQR66_25670</name>
</gene>
<evidence type="ECO:0000313" key="3">
    <source>
        <dbReference type="EMBL" id="MFL9886456.1"/>
    </source>
</evidence>